<reference evidence="3" key="1">
    <citation type="journal article" date="2015" name="Nat. Genet.">
        <title>The genome and transcriptome of the zoonotic hookworm Ancylostoma ceylanicum identify infection-specific gene families.</title>
        <authorList>
            <person name="Schwarz E.M."/>
            <person name="Hu Y."/>
            <person name="Antoshechkin I."/>
            <person name="Miller M.M."/>
            <person name="Sternberg P.W."/>
            <person name="Aroian R.V."/>
        </authorList>
    </citation>
    <scope>NUCLEOTIDE SEQUENCE</scope>
    <source>
        <strain evidence="3">HY135</strain>
    </source>
</reference>
<comment type="caution">
    <text evidence="2">The sequence shown here is derived from an EMBL/GenBank/DDBJ whole genome shotgun (WGS) entry which is preliminary data.</text>
</comment>
<keyword evidence="1" id="KW-0472">Membrane</keyword>
<accession>A0A016VQD2</accession>
<evidence type="ECO:0000313" key="2">
    <source>
        <dbReference type="EMBL" id="EYC29600.1"/>
    </source>
</evidence>
<organism evidence="2 3">
    <name type="scientific">Ancylostoma ceylanicum</name>
    <dbReference type="NCBI Taxonomy" id="53326"/>
    <lineage>
        <taxon>Eukaryota</taxon>
        <taxon>Metazoa</taxon>
        <taxon>Ecdysozoa</taxon>
        <taxon>Nematoda</taxon>
        <taxon>Chromadorea</taxon>
        <taxon>Rhabditida</taxon>
        <taxon>Rhabditina</taxon>
        <taxon>Rhabditomorpha</taxon>
        <taxon>Strongyloidea</taxon>
        <taxon>Ancylostomatidae</taxon>
        <taxon>Ancylostomatinae</taxon>
        <taxon>Ancylostoma</taxon>
    </lineage>
</organism>
<dbReference type="EMBL" id="JARK01001342">
    <property type="protein sequence ID" value="EYC29600.1"/>
    <property type="molecule type" value="Genomic_DNA"/>
</dbReference>
<keyword evidence="3" id="KW-1185">Reference proteome</keyword>
<proteinExistence type="predicted"/>
<protein>
    <submittedName>
        <fullName evidence="2">Uncharacterized protein</fullName>
    </submittedName>
</protein>
<dbReference type="Proteomes" id="UP000024635">
    <property type="component" value="Unassembled WGS sequence"/>
</dbReference>
<name>A0A016VQD2_9BILA</name>
<dbReference type="AlphaFoldDB" id="A0A016VQD2"/>
<gene>
    <name evidence="2" type="primary">Acey_s0006.g3061</name>
    <name evidence="2" type="ORF">Y032_0006g3061</name>
</gene>
<evidence type="ECO:0000313" key="3">
    <source>
        <dbReference type="Proteomes" id="UP000024635"/>
    </source>
</evidence>
<sequence>MYRVAEKYGRQEKQYFSTVATITLCLSLLLVHKCMTNQFCKKLPEWSFLALMQTSIFLFRKQRCAAGSPHKISTSLPEFEC</sequence>
<keyword evidence="1" id="KW-1133">Transmembrane helix</keyword>
<keyword evidence="1" id="KW-0812">Transmembrane</keyword>
<evidence type="ECO:0000256" key="1">
    <source>
        <dbReference type="SAM" id="Phobius"/>
    </source>
</evidence>
<feature type="transmembrane region" description="Helical" evidence="1">
    <location>
        <begin position="15"/>
        <end position="32"/>
    </location>
</feature>